<evidence type="ECO:0000313" key="10">
    <source>
        <dbReference type="EMBL" id="KFD68899.1"/>
    </source>
</evidence>
<evidence type="ECO:0000256" key="7">
    <source>
        <dbReference type="ARBA" id="ARBA00046893"/>
    </source>
</evidence>
<dbReference type="GO" id="GO:0033539">
    <property type="term" value="P:fatty acid beta-oxidation using acyl-CoA dehydrogenase"/>
    <property type="evidence" value="ECO:0007669"/>
    <property type="project" value="TreeGrafter"/>
</dbReference>
<dbReference type="Pfam" id="PF05753">
    <property type="entry name" value="TRAP_beta"/>
    <property type="match status" value="1"/>
</dbReference>
<evidence type="ECO:0000256" key="8">
    <source>
        <dbReference type="SAM" id="Phobius"/>
    </source>
</evidence>
<sequence>MSLRVLVGVKRVIDYAVKVRVKPDKTGIITEGVKHSMNPFDEIAIEEALRLREKQIAAEVLAVSCGPTASQEVLRHALALGADRAIHVEVEPKQYEIMEPLHVAKILSRIVAEEKIDLVILGKQAIDDDSNQTGQMLAALLDWPQALFASKLEPDGEGWFKVNREVDSGVEVMRVKLPAVVTTDLRLNEPRYATLPNIMEMAQVLWSFAALFLLCYYCSVADAQELKNAKILAAKNLLSSYAVEGKELVISYSLYNIGDKAAVDVELKDDNFVESQFRFVRGSANARWSRIPGSANVSHVLVVVPLEYGSINYTAAKVTYRPNEESAFRKLGYTTSRGVDNIYALKYGLACLSYFLTHCCFRDYHRQFEQHYIEWLIFLLMICPSLAAPAILWLRSKKKFSVPHVQKAPKSKAT</sequence>
<dbReference type="SMART" id="SM00893">
    <property type="entry name" value="ETF"/>
    <property type="match status" value="1"/>
</dbReference>
<evidence type="ECO:0000256" key="4">
    <source>
        <dbReference type="ARBA" id="ARBA00022448"/>
    </source>
</evidence>
<dbReference type="Gene3D" id="3.40.50.620">
    <property type="entry name" value="HUPs"/>
    <property type="match status" value="1"/>
</dbReference>
<dbReference type="EMBL" id="KL367500">
    <property type="protein sequence ID" value="KFD68899.1"/>
    <property type="molecule type" value="Genomic_DNA"/>
</dbReference>
<dbReference type="GO" id="GO:0005759">
    <property type="term" value="C:mitochondrial matrix"/>
    <property type="evidence" value="ECO:0007669"/>
    <property type="project" value="UniProtKB-SubCell"/>
</dbReference>
<comment type="function">
    <text evidence="6">Heterodimeric electron transfer flavoprotein that accepts electrons from several mitochondrial dehydrogenases, including acyl-CoA dehydrogenases, glutaryl-CoA and sarcosine dehydrogenase. It transfers the electrons to the main mitochondrial respiratory chain via ETF-ubiquinone oxidoreductase. Required for normal mitochondrial fatty acid oxidation and normal amino acid metabolism. ETFB binds an AMP molecule that probably has a purely structural role.</text>
</comment>
<keyword evidence="8" id="KW-0472">Membrane</keyword>
<dbReference type="Pfam" id="PF01012">
    <property type="entry name" value="ETF"/>
    <property type="match status" value="1"/>
</dbReference>
<comment type="subcellular location">
    <subcellularLocation>
        <location evidence="1">Mitochondrion matrix</location>
    </subcellularLocation>
</comment>
<comment type="subunit">
    <text evidence="7">Heterodimer composed of ETFA and ETFB. Identified in a complex that contains ETFA, ETFB and ETFRF1. Interacts with ACADM.</text>
</comment>
<dbReference type="FunFam" id="3.40.50.620:FF:000011">
    <property type="entry name" value="Electron transfer flavoprotein subunit beta"/>
    <property type="match status" value="1"/>
</dbReference>
<keyword evidence="5" id="KW-0249">Electron transport</keyword>
<evidence type="ECO:0000256" key="3">
    <source>
        <dbReference type="ARBA" id="ARBA00016797"/>
    </source>
</evidence>
<keyword evidence="4" id="KW-0813">Transport</keyword>
<feature type="domain" description="Electron transfer flavoprotein alpha/beta-subunit N-terminal" evidence="9">
    <location>
        <begin position="25"/>
        <end position="209"/>
    </location>
</feature>
<dbReference type="SUPFAM" id="SSF52402">
    <property type="entry name" value="Adenine nucleotide alpha hydrolases-like"/>
    <property type="match status" value="1"/>
</dbReference>
<reference evidence="10" key="1">
    <citation type="journal article" date="2014" name="Nat. Genet.">
        <title>Genome and transcriptome of the porcine whipworm Trichuris suis.</title>
        <authorList>
            <person name="Jex A.R."/>
            <person name="Nejsum P."/>
            <person name="Schwarz E.M."/>
            <person name="Hu L."/>
            <person name="Young N.D."/>
            <person name="Hall R.S."/>
            <person name="Korhonen P.K."/>
            <person name="Liao S."/>
            <person name="Thamsborg S."/>
            <person name="Xia J."/>
            <person name="Xu P."/>
            <person name="Wang S."/>
            <person name="Scheerlinck J.P."/>
            <person name="Hofmann A."/>
            <person name="Sternberg P.W."/>
            <person name="Wang J."/>
            <person name="Gasser R.B."/>
        </authorList>
    </citation>
    <scope>NUCLEOTIDE SEQUENCE [LARGE SCALE GENOMIC DNA]</scope>
    <source>
        <strain evidence="10">DCEP-RM93F</strain>
    </source>
</reference>
<protein>
    <recommendedName>
        <fullName evidence="3">Electron transfer flavoprotein subunit beta</fullName>
    </recommendedName>
</protein>
<evidence type="ECO:0000256" key="2">
    <source>
        <dbReference type="ARBA" id="ARBA00007557"/>
    </source>
</evidence>
<evidence type="ECO:0000256" key="5">
    <source>
        <dbReference type="ARBA" id="ARBA00022982"/>
    </source>
</evidence>
<dbReference type="InterPro" id="IPR012255">
    <property type="entry name" value="ETF_b"/>
</dbReference>
<dbReference type="PANTHER" id="PTHR21294:SF8">
    <property type="entry name" value="ELECTRON TRANSFER FLAVOPROTEIN SUBUNIT BETA"/>
    <property type="match status" value="1"/>
</dbReference>
<evidence type="ECO:0000256" key="6">
    <source>
        <dbReference type="ARBA" id="ARBA00045835"/>
    </source>
</evidence>
<feature type="transmembrane region" description="Helical" evidence="8">
    <location>
        <begin position="372"/>
        <end position="394"/>
    </location>
</feature>
<evidence type="ECO:0000259" key="9">
    <source>
        <dbReference type="SMART" id="SM00893"/>
    </source>
</evidence>
<dbReference type="GO" id="GO:0009063">
    <property type="term" value="P:amino acid catabolic process"/>
    <property type="evidence" value="ECO:0007669"/>
    <property type="project" value="TreeGrafter"/>
</dbReference>
<keyword evidence="8" id="KW-1133">Transmembrane helix</keyword>
<keyword evidence="8" id="KW-0812">Transmembrane</keyword>
<evidence type="ECO:0000256" key="1">
    <source>
        <dbReference type="ARBA" id="ARBA00004305"/>
    </source>
</evidence>
<dbReference type="InterPro" id="IPR014729">
    <property type="entry name" value="Rossmann-like_a/b/a_fold"/>
</dbReference>
<dbReference type="AlphaFoldDB" id="A0A085NHF3"/>
<organism evidence="10">
    <name type="scientific">Trichuris suis</name>
    <name type="common">pig whipworm</name>
    <dbReference type="NCBI Taxonomy" id="68888"/>
    <lineage>
        <taxon>Eukaryota</taxon>
        <taxon>Metazoa</taxon>
        <taxon>Ecdysozoa</taxon>
        <taxon>Nematoda</taxon>
        <taxon>Enoplea</taxon>
        <taxon>Dorylaimia</taxon>
        <taxon>Trichinellida</taxon>
        <taxon>Trichuridae</taxon>
        <taxon>Trichuris</taxon>
    </lineage>
</organism>
<dbReference type="InterPro" id="IPR033948">
    <property type="entry name" value="ETF_beta_N"/>
</dbReference>
<name>A0A085NHF3_9BILA</name>
<gene>
    <name evidence="10" type="ORF">M514_18929</name>
</gene>
<dbReference type="Proteomes" id="UP000030758">
    <property type="component" value="Unassembled WGS sequence"/>
</dbReference>
<dbReference type="PANTHER" id="PTHR21294">
    <property type="entry name" value="ELECTRON TRANSFER FLAVOPROTEIN BETA-SUBUNIT"/>
    <property type="match status" value="1"/>
</dbReference>
<comment type="similarity">
    <text evidence="2">Belongs to the ETF beta-subunit/FixA family.</text>
</comment>
<accession>A0A085NHF3</accession>
<dbReference type="GO" id="GO:0009055">
    <property type="term" value="F:electron transfer activity"/>
    <property type="evidence" value="ECO:0007669"/>
    <property type="project" value="InterPro"/>
</dbReference>
<dbReference type="CDD" id="cd01714">
    <property type="entry name" value="ETF_beta"/>
    <property type="match status" value="1"/>
</dbReference>
<proteinExistence type="inferred from homology"/>
<dbReference type="InterPro" id="IPR014730">
    <property type="entry name" value="ETF_a/b_N"/>
</dbReference>